<protein>
    <submittedName>
        <fullName evidence="1">12573_t:CDS:1</fullName>
    </submittedName>
</protein>
<comment type="caution">
    <text evidence="1">The sequence shown here is derived from an EMBL/GenBank/DDBJ whole genome shotgun (WGS) entry which is preliminary data.</text>
</comment>
<dbReference type="EMBL" id="CAJVQC010024316">
    <property type="protein sequence ID" value="CAG8725979.1"/>
    <property type="molecule type" value="Genomic_DNA"/>
</dbReference>
<sequence length="72" mass="8348">NISFKLAPQPFSVGAERYAYYALDTKRRRNYNIAFSSTKFNEITKRVGVNKKVIFIDVKYYAIRQAPVLIAL</sequence>
<name>A0ACA9PXB0_9GLOM</name>
<organism evidence="1 2">
    <name type="scientific">Racocetra persica</name>
    <dbReference type="NCBI Taxonomy" id="160502"/>
    <lineage>
        <taxon>Eukaryota</taxon>
        <taxon>Fungi</taxon>
        <taxon>Fungi incertae sedis</taxon>
        <taxon>Mucoromycota</taxon>
        <taxon>Glomeromycotina</taxon>
        <taxon>Glomeromycetes</taxon>
        <taxon>Diversisporales</taxon>
        <taxon>Gigasporaceae</taxon>
        <taxon>Racocetra</taxon>
    </lineage>
</organism>
<evidence type="ECO:0000313" key="2">
    <source>
        <dbReference type="Proteomes" id="UP000789920"/>
    </source>
</evidence>
<keyword evidence="2" id="KW-1185">Reference proteome</keyword>
<feature type="non-terminal residue" evidence="1">
    <location>
        <position position="1"/>
    </location>
</feature>
<dbReference type="Proteomes" id="UP000789920">
    <property type="component" value="Unassembled WGS sequence"/>
</dbReference>
<proteinExistence type="predicted"/>
<gene>
    <name evidence="1" type="ORF">RPERSI_LOCUS11698</name>
</gene>
<reference evidence="1" key="1">
    <citation type="submission" date="2021-06" db="EMBL/GenBank/DDBJ databases">
        <authorList>
            <person name="Kallberg Y."/>
            <person name="Tangrot J."/>
            <person name="Rosling A."/>
        </authorList>
    </citation>
    <scope>NUCLEOTIDE SEQUENCE</scope>
    <source>
        <strain evidence="1">MA461A</strain>
    </source>
</reference>
<accession>A0ACA9PXB0</accession>
<evidence type="ECO:0000313" key="1">
    <source>
        <dbReference type="EMBL" id="CAG8725979.1"/>
    </source>
</evidence>